<evidence type="ECO:0000313" key="1">
    <source>
        <dbReference type="EMBL" id="QJE72956.1"/>
    </source>
</evidence>
<proteinExistence type="predicted"/>
<organism evidence="1 2">
    <name type="scientific">Aerophototrophica crusticola</name>
    <dbReference type="NCBI Taxonomy" id="1709002"/>
    <lineage>
        <taxon>Bacteria</taxon>
        <taxon>Pseudomonadati</taxon>
        <taxon>Pseudomonadota</taxon>
        <taxon>Alphaproteobacteria</taxon>
        <taxon>Rhodospirillales</taxon>
        <taxon>Rhodospirillaceae</taxon>
        <taxon>Aerophototrophica</taxon>
    </lineage>
</organism>
<reference evidence="1" key="1">
    <citation type="submission" date="2020-04" db="EMBL/GenBank/DDBJ databases">
        <title>A desert anoxygenic phototrophic bacterium fixes CO2 using RubisCO under aerobic conditions.</title>
        <authorList>
            <person name="Tang K."/>
        </authorList>
    </citation>
    <scope>NUCLEOTIDE SEQUENCE [LARGE SCALE GENOMIC DNA]</scope>
    <source>
        <strain evidence="1">MIMtkB3</strain>
    </source>
</reference>
<dbReference type="KEGG" id="acru:HHL28_07535"/>
<name>A0A858R7E6_9PROT</name>
<dbReference type="AlphaFoldDB" id="A0A858R7E6"/>
<dbReference type="EMBL" id="CP051775">
    <property type="protein sequence ID" value="QJE72956.1"/>
    <property type="molecule type" value="Genomic_DNA"/>
</dbReference>
<keyword evidence="2" id="KW-1185">Reference proteome</keyword>
<evidence type="ECO:0000313" key="2">
    <source>
        <dbReference type="Proteomes" id="UP000501891"/>
    </source>
</evidence>
<protein>
    <submittedName>
        <fullName evidence="1">Uncharacterized protein</fullName>
    </submittedName>
</protein>
<gene>
    <name evidence="1" type="ORF">HHL28_07535</name>
</gene>
<accession>A0A858R7E6</accession>
<sequence length="94" mass="10113">MGSLVLAVVLPALAVKAWTDGSLRGKSWDLLELSLRSLAWLATAAGLAGRRHLPTVLLWGSRALLVLAGLHVLVLQLLVQNPLWTGRMWVPGPC</sequence>
<dbReference type="Proteomes" id="UP000501891">
    <property type="component" value="Chromosome"/>
</dbReference>